<gene>
    <name evidence="8" type="ORF">BKP64_04635</name>
</gene>
<keyword evidence="5 6" id="KW-0472">Membrane</keyword>
<dbReference type="PANTHER" id="PTHR43646">
    <property type="entry name" value="GLYCOSYLTRANSFERASE"/>
    <property type="match status" value="1"/>
</dbReference>
<evidence type="ECO:0000313" key="8">
    <source>
        <dbReference type="EMBL" id="AOY87515.1"/>
    </source>
</evidence>
<reference evidence="8 9" key="1">
    <citation type="submission" date="2016-10" db="EMBL/GenBank/DDBJ databases">
        <title>Marinobacter salinus sp. nov., a moderately halophilic bacterium isolated from a tidal flat environment.</title>
        <authorList>
            <person name="Park S.-J."/>
        </authorList>
    </citation>
    <scope>NUCLEOTIDE SEQUENCE [LARGE SCALE GENOMIC DNA]</scope>
    <source>
        <strain evidence="8 9">Hb8</strain>
    </source>
</reference>
<accession>A0A1D9GJ51</accession>
<feature type="domain" description="Glycosyltransferase 2-like" evidence="7">
    <location>
        <begin position="10"/>
        <end position="140"/>
    </location>
</feature>
<comment type="subcellular location">
    <subcellularLocation>
        <location evidence="1">Cell membrane</location>
    </subcellularLocation>
</comment>
<dbReference type="RefSeq" id="WP_070966610.1">
    <property type="nucleotide sequence ID" value="NZ_CP017715.1"/>
</dbReference>
<evidence type="ECO:0000256" key="1">
    <source>
        <dbReference type="ARBA" id="ARBA00004236"/>
    </source>
</evidence>
<protein>
    <recommendedName>
        <fullName evidence="7">Glycosyltransferase 2-like domain-containing protein</fullName>
    </recommendedName>
</protein>
<dbReference type="SUPFAM" id="SSF53448">
    <property type="entry name" value="Nucleotide-diphospho-sugar transferases"/>
    <property type="match status" value="1"/>
</dbReference>
<keyword evidence="3" id="KW-0328">Glycosyltransferase</keyword>
<name>A0A1D9GJ51_9GAMM</name>
<evidence type="ECO:0000313" key="9">
    <source>
        <dbReference type="Proteomes" id="UP000177445"/>
    </source>
</evidence>
<evidence type="ECO:0000256" key="2">
    <source>
        <dbReference type="ARBA" id="ARBA00022475"/>
    </source>
</evidence>
<dbReference type="OrthoDB" id="9069044at2"/>
<keyword evidence="9" id="KW-1185">Reference proteome</keyword>
<dbReference type="GO" id="GO:0016757">
    <property type="term" value="F:glycosyltransferase activity"/>
    <property type="evidence" value="ECO:0007669"/>
    <property type="project" value="UniProtKB-KW"/>
</dbReference>
<keyword evidence="4" id="KW-0808">Transferase</keyword>
<dbReference type="Pfam" id="PF00535">
    <property type="entry name" value="Glycos_transf_2"/>
    <property type="match status" value="1"/>
</dbReference>
<dbReference type="InterPro" id="IPR029044">
    <property type="entry name" value="Nucleotide-diphossugar_trans"/>
</dbReference>
<dbReference type="PANTHER" id="PTHR43646:SF2">
    <property type="entry name" value="GLYCOSYLTRANSFERASE 2-LIKE DOMAIN-CONTAINING PROTEIN"/>
    <property type="match status" value="1"/>
</dbReference>
<evidence type="ECO:0000256" key="6">
    <source>
        <dbReference type="SAM" id="Phobius"/>
    </source>
</evidence>
<dbReference type="AlphaFoldDB" id="A0A1D9GJ51"/>
<keyword evidence="6" id="KW-1133">Transmembrane helix</keyword>
<evidence type="ECO:0000259" key="7">
    <source>
        <dbReference type="Pfam" id="PF00535"/>
    </source>
</evidence>
<feature type="transmembrane region" description="Helical" evidence="6">
    <location>
        <begin position="230"/>
        <end position="251"/>
    </location>
</feature>
<dbReference type="STRING" id="1874317.BKP64_04635"/>
<dbReference type="KEGG" id="msq:BKP64_04635"/>
<evidence type="ECO:0000256" key="3">
    <source>
        <dbReference type="ARBA" id="ARBA00022676"/>
    </source>
</evidence>
<dbReference type="Proteomes" id="UP000177445">
    <property type="component" value="Chromosome"/>
</dbReference>
<keyword evidence="6" id="KW-0812">Transmembrane</keyword>
<organism evidence="8 9">
    <name type="scientific">Marinobacter salinus</name>
    <dbReference type="NCBI Taxonomy" id="1874317"/>
    <lineage>
        <taxon>Bacteria</taxon>
        <taxon>Pseudomonadati</taxon>
        <taxon>Pseudomonadota</taxon>
        <taxon>Gammaproteobacteria</taxon>
        <taxon>Pseudomonadales</taxon>
        <taxon>Marinobacteraceae</taxon>
        <taxon>Marinobacter</taxon>
    </lineage>
</organism>
<sequence>MSKDSLPSVSVIIPAYNEERYIEQALIALRKTDYPNSLIEIIVVDNGSSDNTLHIAQRYSDQVLCLKKGNVGAVRNLGARYATAEILIFLDADCLIDSSWISRGVRLLKNNENTVYGGPCKTRQNPNWIEKLWLLENPKYPRLQPDLLGSCIFIHKQNFQSINGFNEEMTSGEDSDLSERLRKNGASVKIDRALAVVHLGNPQSLKEFFSRQVWHSENYLRFLNNSISDYMFWIVILFIISILLIIFGIILLNCTTIIIGFSSITLLTVALSAKRILLTRYFPQNISEIAGILILDFFYLSARSKGLIKPIINKKF</sequence>
<proteinExistence type="predicted"/>
<dbReference type="GO" id="GO:0005886">
    <property type="term" value="C:plasma membrane"/>
    <property type="evidence" value="ECO:0007669"/>
    <property type="project" value="UniProtKB-SubCell"/>
</dbReference>
<feature type="transmembrane region" description="Helical" evidence="6">
    <location>
        <begin position="257"/>
        <end position="277"/>
    </location>
</feature>
<keyword evidence="2" id="KW-1003">Cell membrane</keyword>
<dbReference type="Gene3D" id="3.90.550.10">
    <property type="entry name" value="Spore Coat Polysaccharide Biosynthesis Protein SpsA, Chain A"/>
    <property type="match status" value="1"/>
</dbReference>
<dbReference type="InterPro" id="IPR001173">
    <property type="entry name" value="Glyco_trans_2-like"/>
</dbReference>
<evidence type="ECO:0000256" key="5">
    <source>
        <dbReference type="ARBA" id="ARBA00023136"/>
    </source>
</evidence>
<evidence type="ECO:0000256" key="4">
    <source>
        <dbReference type="ARBA" id="ARBA00022679"/>
    </source>
</evidence>
<dbReference type="EMBL" id="CP017715">
    <property type="protein sequence ID" value="AOY87515.1"/>
    <property type="molecule type" value="Genomic_DNA"/>
</dbReference>